<name>A0ACB8QZ42_9AGAM</name>
<sequence length="558" mass="61445">MFKRVRSVFRRDGKEPKEPKEKKPKESKEPRRRGFLRKRGGRVAESEVLPATQYVSHHALTSGPENFIPNFSDSQFMPPSQDDGSTYQHGRVPTNYTGSVLSQDHALLMSPGAHSANPTVMVPPPTSRGSTVGNRSGALPNHEPVSLHDFPRVSLVPSTGETHIAYPSSHTTGPHLSGPSHVSRGRTASRRSADMHPYSGDDDEDDGPPLPVPPPARVPTNAASRVTGGTRAIPATARTRSMRNRSASGSPPRSRERRRDRPYDSMRSRTGRPGARDAAGGQVRSFDYAYASGVPRGLTARREDNYGDNRQRDMDQSGLFRRIQNLYSLEHPDFGFSKCTGKKKAVCIGINYIGSSHSLDETYNFPREQIMVLTDDSPEERNQPTQKNIVSALQWLTHDAQPHDSLFIHYSGHGGQIQDQDGDEVDGLDEIIFPVDYQEAGIILDDALHDCLIKPLPACCRLTAVFDSCHSGSVLDLVYLYHSDGRIMGTDVTPQFKQRKMTPAEVICWSGSSDAGLAADASINGLQVGAMSYAFVRALRENPHLSFADLLRDLRSDL</sequence>
<organism evidence="1 2">
    <name type="scientific">Vararia minispora EC-137</name>
    <dbReference type="NCBI Taxonomy" id="1314806"/>
    <lineage>
        <taxon>Eukaryota</taxon>
        <taxon>Fungi</taxon>
        <taxon>Dikarya</taxon>
        <taxon>Basidiomycota</taxon>
        <taxon>Agaricomycotina</taxon>
        <taxon>Agaricomycetes</taxon>
        <taxon>Russulales</taxon>
        <taxon>Lachnocladiaceae</taxon>
        <taxon>Vararia</taxon>
    </lineage>
</organism>
<proteinExistence type="predicted"/>
<gene>
    <name evidence="1" type="ORF">K488DRAFT_81355</name>
</gene>
<reference evidence="1" key="1">
    <citation type="submission" date="2021-02" db="EMBL/GenBank/DDBJ databases">
        <authorList>
            <consortium name="DOE Joint Genome Institute"/>
            <person name="Ahrendt S."/>
            <person name="Looney B.P."/>
            <person name="Miyauchi S."/>
            <person name="Morin E."/>
            <person name="Drula E."/>
            <person name="Courty P.E."/>
            <person name="Chicoki N."/>
            <person name="Fauchery L."/>
            <person name="Kohler A."/>
            <person name="Kuo A."/>
            <person name="Labutti K."/>
            <person name="Pangilinan J."/>
            <person name="Lipzen A."/>
            <person name="Riley R."/>
            <person name="Andreopoulos W."/>
            <person name="He G."/>
            <person name="Johnson J."/>
            <person name="Barry K.W."/>
            <person name="Grigoriev I.V."/>
            <person name="Nagy L."/>
            <person name="Hibbett D."/>
            <person name="Henrissat B."/>
            <person name="Matheny P.B."/>
            <person name="Labbe J."/>
            <person name="Martin F."/>
        </authorList>
    </citation>
    <scope>NUCLEOTIDE SEQUENCE</scope>
    <source>
        <strain evidence="1">EC-137</strain>
    </source>
</reference>
<comment type="caution">
    <text evidence="1">The sequence shown here is derived from an EMBL/GenBank/DDBJ whole genome shotgun (WGS) entry which is preliminary data.</text>
</comment>
<evidence type="ECO:0000313" key="1">
    <source>
        <dbReference type="EMBL" id="KAI0037129.1"/>
    </source>
</evidence>
<dbReference type="Proteomes" id="UP000814128">
    <property type="component" value="Unassembled WGS sequence"/>
</dbReference>
<dbReference type="EMBL" id="MU273465">
    <property type="protein sequence ID" value="KAI0037129.1"/>
    <property type="molecule type" value="Genomic_DNA"/>
</dbReference>
<evidence type="ECO:0000313" key="2">
    <source>
        <dbReference type="Proteomes" id="UP000814128"/>
    </source>
</evidence>
<protein>
    <submittedName>
        <fullName evidence="1">Caspase domain-containing protein</fullName>
    </submittedName>
</protein>
<accession>A0ACB8QZ42</accession>
<keyword evidence="2" id="KW-1185">Reference proteome</keyword>
<reference evidence="1" key="2">
    <citation type="journal article" date="2022" name="New Phytol.">
        <title>Evolutionary transition to the ectomycorrhizal habit in the genomes of a hyperdiverse lineage of mushroom-forming fungi.</title>
        <authorList>
            <person name="Looney B."/>
            <person name="Miyauchi S."/>
            <person name="Morin E."/>
            <person name="Drula E."/>
            <person name="Courty P.E."/>
            <person name="Kohler A."/>
            <person name="Kuo A."/>
            <person name="LaButti K."/>
            <person name="Pangilinan J."/>
            <person name="Lipzen A."/>
            <person name="Riley R."/>
            <person name="Andreopoulos W."/>
            <person name="He G."/>
            <person name="Johnson J."/>
            <person name="Nolan M."/>
            <person name="Tritt A."/>
            <person name="Barry K.W."/>
            <person name="Grigoriev I.V."/>
            <person name="Nagy L.G."/>
            <person name="Hibbett D."/>
            <person name="Henrissat B."/>
            <person name="Matheny P.B."/>
            <person name="Labbe J."/>
            <person name="Martin F.M."/>
        </authorList>
    </citation>
    <scope>NUCLEOTIDE SEQUENCE</scope>
    <source>
        <strain evidence="1">EC-137</strain>
    </source>
</reference>